<keyword evidence="1" id="KW-0732">Signal</keyword>
<protein>
    <recommendedName>
        <fullName evidence="4">SH3b domain-containing protein</fullName>
    </recommendedName>
</protein>
<dbReference type="STRING" id="1931275.BV914_07680"/>
<dbReference type="EMBL" id="MTAB01000016">
    <property type="protein sequence ID" value="OSI20351.1"/>
    <property type="molecule type" value="Genomic_DNA"/>
</dbReference>
<dbReference type="RefSeq" id="WP_085359681.1">
    <property type="nucleotide sequence ID" value="NZ_MTAB01000016.1"/>
</dbReference>
<sequence length="245" mass="27822">MKTFFALAVLLIVNCNCALAEFAQIIDSDGHTNMRQEPSVKSPIIGKVRHGAWVYTPEGDSLDSPSKDGWYYSSYRYPNGQQLDGWIHQSRLRLVSSYPEIPVTTRPNGFSCLKNGTGLMVSMGNFPYLAHKKEFTGRNDKAGLTKYRGKRVWGTDGTIPQTHYRSIVFTRNGKKRAADKVLFEHLFNPYFDTISEHRHRCFYNAADDTFFLTALNSDGAGVYEALFIFSHGRLKTVHPYLHPEV</sequence>
<dbReference type="AlphaFoldDB" id="A0A1X3DH38"/>
<dbReference type="OrthoDB" id="7054664at2"/>
<comment type="caution">
    <text evidence="2">The sequence shown here is derived from an EMBL/GenBank/DDBJ whole genome shotgun (WGS) entry which is preliminary data.</text>
</comment>
<reference evidence="3" key="1">
    <citation type="submission" date="2017-01" db="EMBL/GenBank/DDBJ databases">
        <authorList>
            <person name="Mah S.A."/>
            <person name="Swanson W.J."/>
            <person name="Moy G.W."/>
            <person name="Vacquier V.D."/>
        </authorList>
    </citation>
    <scope>NUCLEOTIDE SEQUENCE [LARGE SCALE GENOMIC DNA]</scope>
    <source>
        <strain evidence="3">124861</strain>
    </source>
</reference>
<gene>
    <name evidence="2" type="ORF">BV912_07860</name>
</gene>
<evidence type="ECO:0000313" key="2">
    <source>
        <dbReference type="EMBL" id="OSI20351.1"/>
    </source>
</evidence>
<feature type="chain" id="PRO_5013185621" description="SH3b domain-containing protein" evidence="1">
    <location>
        <begin position="21"/>
        <end position="245"/>
    </location>
</feature>
<name>A0A1X3DH38_9NEIS</name>
<feature type="signal peptide" evidence="1">
    <location>
        <begin position="1"/>
        <end position="20"/>
    </location>
</feature>
<evidence type="ECO:0000256" key="1">
    <source>
        <dbReference type="SAM" id="SignalP"/>
    </source>
</evidence>
<dbReference type="Gene3D" id="2.30.30.40">
    <property type="entry name" value="SH3 Domains"/>
    <property type="match status" value="1"/>
</dbReference>
<proteinExistence type="predicted"/>
<evidence type="ECO:0000313" key="3">
    <source>
        <dbReference type="Proteomes" id="UP000193303"/>
    </source>
</evidence>
<organism evidence="2 3">
    <name type="scientific">Neisseria dumasiana</name>
    <dbReference type="NCBI Taxonomy" id="1931275"/>
    <lineage>
        <taxon>Bacteria</taxon>
        <taxon>Pseudomonadati</taxon>
        <taxon>Pseudomonadota</taxon>
        <taxon>Betaproteobacteria</taxon>
        <taxon>Neisseriales</taxon>
        <taxon>Neisseriaceae</taxon>
        <taxon>Neisseria</taxon>
    </lineage>
</organism>
<evidence type="ECO:0008006" key="4">
    <source>
        <dbReference type="Google" id="ProtNLM"/>
    </source>
</evidence>
<accession>A0A1X3DH38</accession>
<dbReference type="Proteomes" id="UP000193303">
    <property type="component" value="Unassembled WGS sequence"/>
</dbReference>